<evidence type="ECO:0000313" key="3">
    <source>
        <dbReference type="Proteomes" id="UP000708208"/>
    </source>
</evidence>
<accession>A0A8J2KND6</accession>
<feature type="transmembrane region" description="Helical" evidence="1">
    <location>
        <begin position="149"/>
        <end position="171"/>
    </location>
</feature>
<dbReference type="GO" id="GO:0015279">
    <property type="term" value="F:store-operated calcium channel activity"/>
    <property type="evidence" value="ECO:0007669"/>
    <property type="project" value="TreeGrafter"/>
</dbReference>
<dbReference type="OrthoDB" id="61124at2759"/>
<keyword evidence="1" id="KW-0812">Transmembrane</keyword>
<dbReference type="Pfam" id="PF07856">
    <property type="entry name" value="Orai-1"/>
    <property type="match status" value="1"/>
</dbReference>
<protein>
    <submittedName>
        <fullName evidence="2">Uncharacterized protein</fullName>
    </submittedName>
</protein>
<dbReference type="AlphaFoldDB" id="A0A8J2KND6"/>
<dbReference type="Proteomes" id="UP000708208">
    <property type="component" value="Unassembled WGS sequence"/>
</dbReference>
<feature type="transmembrane region" description="Helical" evidence="1">
    <location>
        <begin position="26"/>
        <end position="45"/>
    </location>
</feature>
<feature type="transmembrane region" description="Helical" evidence="1">
    <location>
        <begin position="177"/>
        <end position="203"/>
    </location>
</feature>
<keyword evidence="3" id="KW-1185">Reference proteome</keyword>
<dbReference type="EMBL" id="CAJVCH010363398">
    <property type="protein sequence ID" value="CAG7816212.1"/>
    <property type="molecule type" value="Genomic_DNA"/>
</dbReference>
<reference evidence="2" key="1">
    <citation type="submission" date="2021-06" db="EMBL/GenBank/DDBJ databases">
        <authorList>
            <person name="Hodson N. C."/>
            <person name="Mongue J. A."/>
            <person name="Jaron S. K."/>
        </authorList>
    </citation>
    <scope>NUCLEOTIDE SEQUENCE</scope>
</reference>
<keyword evidence="1" id="KW-1133">Transmembrane helix</keyword>
<feature type="transmembrane region" description="Helical" evidence="1">
    <location>
        <begin position="57"/>
        <end position="83"/>
    </location>
</feature>
<dbReference type="InterPro" id="IPR012446">
    <property type="entry name" value="CRAC_channel"/>
</dbReference>
<comment type="caution">
    <text evidence="2">The sequence shown here is derived from an EMBL/GenBank/DDBJ whole genome shotgun (WGS) entry which is preliminary data.</text>
</comment>
<evidence type="ECO:0000313" key="2">
    <source>
        <dbReference type="EMBL" id="CAG7816212.1"/>
    </source>
</evidence>
<sequence length="263" mass="29950">MQPYGNIILPGESRRRQRFYLSKAKLHRVAQLASFMAGFAIRSVVNLQINKDANDYLLTLYVVTNSLLAVTSCFVILVAMWILPLLKTSELINSEISQILEAQDPARLKYFNLQEFSDKVAKFNNTGGPTLFGLKTYRSTRSTVRLVEIAWISAGTVSVFLFAIDMIAINWVKFRYFTFTGALAGTIIIVLVIIGLGIFGLYFRLHFVKRFRNITKKLHKEEIAWREWPEPLKDLNTSNLTQESSLSDSKDSIFTDYGSIIMV</sequence>
<gene>
    <name evidence="2" type="ORF">AFUS01_LOCUS26841</name>
</gene>
<name>A0A8J2KND6_9HEXA</name>
<evidence type="ECO:0000256" key="1">
    <source>
        <dbReference type="SAM" id="Phobius"/>
    </source>
</evidence>
<dbReference type="GO" id="GO:0002115">
    <property type="term" value="P:store-operated calcium entry"/>
    <property type="evidence" value="ECO:0007669"/>
    <property type="project" value="TreeGrafter"/>
</dbReference>
<dbReference type="PANTHER" id="PTHR31501">
    <property type="entry name" value="CALCIUM RELEASE-ACTIVATED CALCIUM CHANNEL PROTEIN 1"/>
    <property type="match status" value="1"/>
</dbReference>
<dbReference type="PANTHER" id="PTHR31501:SF7">
    <property type="entry name" value="CALCIUM RELEASE-ACTIVATED CALCIUM CHANNEL PROTEIN 1"/>
    <property type="match status" value="1"/>
</dbReference>
<organism evidence="2 3">
    <name type="scientific">Allacma fusca</name>
    <dbReference type="NCBI Taxonomy" id="39272"/>
    <lineage>
        <taxon>Eukaryota</taxon>
        <taxon>Metazoa</taxon>
        <taxon>Ecdysozoa</taxon>
        <taxon>Arthropoda</taxon>
        <taxon>Hexapoda</taxon>
        <taxon>Collembola</taxon>
        <taxon>Symphypleona</taxon>
        <taxon>Sminthuridae</taxon>
        <taxon>Allacma</taxon>
    </lineage>
</organism>
<proteinExistence type="predicted"/>
<keyword evidence="1" id="KW-0472">Membrane</keyword>
<dbReference type="GO" id="GO:0016020">
    <property type="term" value="C:membrane"/>
    <property type="evidence" value="ECO:0007669"/>
    <property type="project" value="TreeGrafter"/>
</dbReference>